<dbReference type="Gene3D" id="3.30.70.360">
    <property type="match status" value="1"/>
</dbReference>
<evidence type="ECO:0000313" key="5">
    <source>
        <dbReference type="Proteomes" id="UP000585272"/>
    </source>
</evidence>
<dbReference type="InterPro" id="IPR050072">
    <property type="entry name" value="Peptidase_M20A"/>
</dbReference>
<evidence type="ECO:0000256" key="2">
    <source>
        <dbReference type="ARBA" id="ARBA00022801"/>
    </source>
</evidence>
<proteinExistence type="predicted"/>
<dbReference type="InterPro" id="IPR036264">
    <property type="entry name" value="Bact_exopeptidase_dim_dom"/>
</dbReference>
<keyword evidence="5" id="KW-1185">Reference proteome</keyword>
<name>A0A840IK65_9ACTN</name>
<dbReference type="PANTHER" id="PTHR43808">
    <property type="entry name" value="ACETYLORNITHINE DEACETYLASE"/>
    <property type="match status" value="1"/>
</dbReference>
<dbReference type="SUPFAM" id="SSF55031">
    <property type="entry name" value="Bacterial exopeptidase dimerisation domain"/>
    <property type="match status" value="1"/>
</dbReference>
<accession>A0A840IK65</accession>
<dbReference type="Pfam" id="PF01546">
    <property type="entry name" value="Peptidase_M20"/>
    <property type="match status" value="1"/>
</dbReference>
<dbReference type="Gene3D" id="3.40.630.10">
    <property type="entry name" value="Zn peptidases"/>
    <property type="match status" value="1"/>
</dbReference>
<dbReference type="AlphaFoldDB" id="A0A840IK65"/>
<dbReference type="SUPFAM" id="SSF53187">
    <property type="entry name" value="Zn-dependent exopeptidases"/>
    <property type="match status" value="1"/>
</dbReference>
<dbReference type="RefSeq" id="WP_183344450.1">
    <property type="nucleotide sequence ID" value="NZ_JACHNU010000007.1"/>
</dbReference>
<sequence>MVDERALAERLITYDTSRAEELAAAAAFVRGWLEAREIEVREHTHNGLPVIVADVGPTDAPTVVFHGHLDVVPGLQEQYEPRTEGDRLIGRGAYDMKGGLAAMMCALKDCAAQDRVRVRFICVPDEEAEDVDARSTDELVASGMSADFAITGEPTDLHIGVQAKGVLAMRIDVAGRSAHGSTPWLGDSAVLKAFDVFRRIEALPFARESSELFDRPSINLGRIQGGDAFNKVPDRCEMVVDVRYLPGQDPGAILADIRAIDDVTVTRTLVRAPAYVSRSHPYVRALRDAIARTLEDEAVSVGRDGASDAISFLEAGIPAVEFGPSGSGHHGPDEWVSIASLQRYRRALGDFVRTLPEWLERDRAGEPGGGLHAIEGGLA</sequence>
<evidence type="ECO:0000256" key="1">
    <source>
        <dbReference type="ARBA" id="ARBA00022723"/>
    </source>
</evidence>
<dbReference type="Pfam" id="PF07687">
    <property type="entry name" value="M20_dimer"/>
    <property type="match status" value="1"/>
</dbReference>
<dbReference type="EMBL" id="JACHNU010000007">
    <property type="protein sequence ID" value="MBB4664414.1"/>
    <property type="molecule type" value="Genomic_DNA"/>
</dbReference>
<dbReference type="InterPro" id="IPR011650">
    <property type="entry name" value="Peptidase_M20_dimer"/>
</dbReference>
<evidence type="ECO:0000259" key="3">
    <source>
        <dbReference type="Pfam" id="PF07687"/>
    </source>
</evidence>
<dbReference type="GO" id="GO:0046872">
    <property type="term" value="F:metal ion binding"/>
    <property type="evidence" value="ECO:0007669"/>
    <property type="project" value="UniProtKB-KW"/>
</dbReference>
<dbReference type="InterPro" id="IPR002933">
    <property type="entry name" value="Peptidase_M20"/>
</dbReference>
<dbReference type="GO" id="GO:0009014">
    <property type="term" value="F:succinyl-diaminopimelate desuccinylase activity"/>
    <property type="evidence" value="ECO:0007669"/>
    <property type="project" value="UniProtKB-EC"/>
</dbReference>
<protein>
    <submittedName>
        <fullName evidence="4">Succinyl-diaminopimelate desuccinylase</fullName>
        <ecNumber evidence="4">3.5.1.18</ecNumber>
    </submittedName>
</protein>
<keyword evidence="2 4" id="KW-0378">Hydrolase</keyword>
<dbReference type="Proteomes" id="UP000585272">
    <property type="component" value="Unassembled WGS sequence"/>
</dbReference>
<keyword evidence="1" id="KW-0479">Metal-binding</keyword>
<dbReference type="EC" id="3.5.1.18" evidence="4"/>
<comment type="caution">
    <text evidence="4">The sequence shown here is derived from an EMBL/GenBank/DDBJ whole genome shotgun (WGS) entry which is preliminary data.</text>
</comment>
<gene>
    <name evidence="4" type="ORF">BDZ31_004025</name>
</gene>
<organism evidence="4 5">
    <name type="scientific">Conexibacter arvalis</name>
    <dbReference type="NCBI Taxonomy" id="912552"/>
    <lineage>
        <taxon>Bacteria</taxon>
        <taxon>Bacillati</taxon>
        <taxon>Actinomycetota</taxon>
        <taxon>Thermoleophilia</taxon>
        <taxon>Solirubrobacterales</taxon>
        <taxon>Conexibacteraceae</taxon>
        <taxon>Conexibacter</taxon>
    </lineage>
</organism>
<feature type="domain" description="Peptidase M20 dimerisation" evidence="3">
    <location>
        <begin position="163"/>
        <end position="260"/>
    </location>
</feature>
<reference evidence="4 5" key="1">
    <citation type="submission" date="2020-08" db="EMBL/GenBank/DDBJ databases">
        <title>Genomic Encyclopedia of Archaeal and Bacterial Type Strains, Phase II (KMG-II): from individual species to whole genera.</title>
        <authorList>
            <person name="Goeker M."/>
        </authorList>
    </citation>
    <scope>NUCLEOTIDE SEQUENCE [LARGE SCALE GENOMIC DNA]</scope>
    <source>
        <strain evidence="4 5">DSM 23288</strain>
    </source>
</reference>
<evidence type="ECO:0000313" key="4">
    <source>
        <dbReference type="EMBL" id="MBB4664414.1"/>
    </source>
</evidence>